<keyword evidence="4" id="KW-0175">Coiled coil</keyword>
<dbReference type="Gene3D" id="3.90.1420.10">
    <property type="entry name" value="Rubisco LSMT, substrate-binding domain"/>
    <property type="match status" value="1"/>
</dbReference>
<evidence type="ECO:0000256" key="3">
    <source>
        <dbReference type="ARBA" id="ARBA00022691"/>
    </source>
</evidence>
<evidence type="ECO:0000256" key="5">
    <source>
        <dbReference type="SAM" id="MobiDB-lite"/>
    </source>
</evidence>
<keyword evidence="1" id="KW-0489">Methyltransferase</keyword>
<dbReference type="InterPro" id="IPR050600">
    <property type="entry name" value="SETD3_SETD6_MTase"/>
</dbReference>
<gene>
    <name evidence="7" type="ORF">KFL_000360120</name>
</gene>
<evidence type="ECO:0000313" key="8">
    <source>
        <dbReference type="Proteomes" id="UP000054558"/>
    </source>
</evidence>
<dbReference type="AlphaFoldDB" id="A0A1Y1HT05"/>
<dbReference type="OMA" id="MVPVFDM"/>
<feature type="coiled-coil region" evidence="4">
    <location>
        <begin position="466"/>
        <end position="493"/>
    </location>
</feature>
<feature type="compositionally biased region" description="Basic and acidic residues" evidence="5">
    <location>
        <begin position="109"/>
        <end position="119"/>
    </location>
</feature>
<feature type="compositionally biased region" description="Polar residues" evidence="5">
    <location>
        <begin position="91"/>
        <end position="107"/>
    </location>
</feature>
<keyword evidence="8" id="KW-1185">Reference proteome</keyword>
<dbReference type="EMBL" id="DF236985">
    <property type="protein sequence ID" value="GAQ79696.1"/>
    <property type="molecule type" value="Genomic_DNA"/>
</dbReference>
<dbReference type="Pfam" id="PF00856">
    <property type="entry name" value="SET"/>
    <property type="match status" value="1"/>
</dbReference>
<dbReference type="InterPro" id="IPR015353">
    <property type="entry name" value="Rubisco_LSMT_subst-bd"/>
</dbReference>
<keyword evidence="3" id="KW-0949">S-adenosyl-L-methionine</keyword>
<dbReference type="GO" id="GO:0032259">
    <property type="term" value="P:methylation"/>
    <property type="evidence" value="ECO:0007669"/>
    <property type="project" value="UniProtKB-KW"/>
</dbReference>
<dbReference type="SUPFAM" id="SSF81822">
    <property type="entry name" value="RuBisCo LSMT C-terminal, substrate-binding domain"/>
    <property type="match status" value="1"/>
</dbReference>
<dbReference type="SUPFAM" id="SSF82199">
    <property type="entry name" value="SET domain"/>
    <property type="match status" value="1"/>
</dbReference>
<dbReference type="PROSITE" id="PS50280">
    <property type="entry name" value="SET"/>
    <property type="match status" value="1"/>
</dbReference>
<organism evidence="7 8">
    <name type="scientific">Klebsormidium nitens</name>
    <name type="common">Green alga</name>
    <name type="synonym">Ulothrix nitens</name>
    <dbReference type="NCBI Taxonomy" id="105231"/>
    <lineage>
        <taxon>Eukaryota</taxon>
        <taxon>Viridiplantae</taxon>
        <taxon>Streptophyta</taxon>
        <taxon>Klebsormidiophyceae</taxon>
        <taxon>Klebsormidiales</taxon>
        <taxon>Klebsormidiaceae</taxon>
        <taxon>Klebsormidium</taxon>
    </lineage>
</organism>
<dbReference type="STRING" id="105231.A0A1Y1HT05"/>
<feature type="region of interest" description="Disordered" evidence="5">
    <location>
        <begin position="91"/>
        <end position="119"/>
    </location>
</feature>
<dbReference type="PANTHER" id="PTHR13271">
    <property type="entry name" value="UNCHARACTERIZED PUTATIVE METHYLTRANSFERASE"/>
    <property type="match status" value="1"/>
</dbReference>
<dbReference type="Pfam" id="PF09273">
    <property type="entry name" value="Rubis-subs-bind"/>
    <property type="match status" value="1"/>
</dbReference>
<dbReference type="SMART" id="SM00317">
    <property type="entry name" value="SET"/>
    <property type="match status" value="1"/>
</dbReference>
<feature type="domain" description="SET" evidence="6">
    <location>
        <begin position="156"/>
        <end position="368"/>
    </location>
</feature>
<proteinExistence type="predicted"/>
<evidence type="ECO:0000313" key="7">
    <source>
        <dbReference type="EMBL" id="GAQ79696.1"/>
    </source>
</evidence>
<protein>
    <recommendedName>
        <fullName evidence="6">SET domain-containing protein</fullName>
    </recommendedName>
</protein>
<reference evidence="7 8" key="1">
    <citation type="journal article" date="2014" name="Nat. Commun.">
        <title>Klebsormidium flaccidum genome reveals primary factors for plant terrestrial adaptation.</title>
        <authorList>
            <person name="Hori K."/>
            <person name="Maruyama F."/>
            <person name="Fujisawa T."/>
            <person name="Togashi T."/>
            <person name="Yamamoto N."/>
            <person name="Seo M."/>
            <person name="Sato S."/>
            <person name="Yamada T."/>
            <person name="Mori H."/>
            <person name="Tajima N."/>
            <person name="Moriyama T."/>
            <person name="Ikeuchi M."/>
            <person name="Watanabe M."/>
            <person name="Wada H."/>
            <person name="Kobayashi K."/>
            <person name="Saito M."/>
            <person name="Masuda T."/>
            <person name="Sasaki-Sekimoto Y."/>
            <person name="Mashiguchi K."/>
            <person name="Awai K."/>
            <person name="Shimojima M."/>
            <person name="Masuda S."/>
            <person name="Iwai M."/>
            <person name="Nobusawa T."/>
            <person name="Narise T."/>
            <person name="Kondo S."/>
            <person name="Saito H."/>
            <person name="Sato R."/>
            <person name="Murakawa M."/>
            <person name="Ihara Y."/>
            <person name="Oshima-Yamada Y."/>
            <person name="Ohtaka K."/>
            <person name="Satoh M."/>
            <person name="Sonobe K."/>
            <person name="Ishii M."/>
            <person name="Ohtani R."/>
            <person name="Kanamori-Sato M."/>
            <person name="Honoki R."/>
            <person name="Miyazaki D."/>
            <person name="Mochizuki H."/>
            <person name="Umetsu J."/>
            <person name="Higashi K."/>
            <person name="Shibata D."/>
            <person name="Kamiya Y."/>
            <person name="Sato N."/>
            <person name="Nakamura Y."/>
            <person name="Tabata S."/>
            <person name="Ida S."/>
            <person name="Kurokawa K."/>
            <person name="Ohta H."/>
        </authorList>
    </citation>
    <scope>NUCLEOTIDE SEQUENCE [LARGE SCALE GENOMIC DNA]</scope>
    <source>
        <strain evidence="7 8">NIES-2285</strain>
    </source>
</reference>
<accession>A0A1Y1HT05</accession>
<dbReference type="OrthoDB" id="341421at2759"/>
<feature type="compositionally biased region" description="Polar residues" evidence="5">
    <location>
        <begin position="47"/>
        <end position="59"/>
    </location>
</feature>
<evidence type="ECO:0000259" key="6">
    <source>
        <dbReference type="PROSITE" id="PS50280"/>
    </source>
</evidence>
<dbReference type="Gene3D" id="3.90.1410.10">
    <property type="entry name" value="set domain protein methyltransferase, domain 1"/>
    <property type="match status" value="1"/>
</dbReference>
<sequence>MAATKLGRFLSDPSLLMEKLSCPCSGAPSFRSSLEHFVQAATSRTLLQHSHRSAQASSEQHLHGRRASGSSHRQRECSRFHCANPIASLNQPKVLSPSTSISRTGLQTHWKEPSSRSRERFGRLRAVKTEAPVDERKAEWGSELEAWLGESGLPEQPVEIADVGPKGLGVKAKRVILKGEVALQVPEHLTVTGVDVANHPVVANIAEGRGDVIGLTLWVMYERSLGEQSGWWPFVRMFPQRTRSPLLWTSEKQNELLRGSPVLADVQERLRAVESEYAQLSTFFSGDPELFLPPFFSFEAFKETFAVVLSRVVFLPSADCFALVPFADCINHASDSTASLDFSADENAVVLTADRDYQPGDEVVVTYGADKPNSELLINYGFVDPNNSNDCLFQPAELLPTDRLMGFKQQIVEQAGFGVKELFPLLLNRFPTQLLVYLRLSRLQDPAQFPKVNFEKDMVVSQENEYEILMLLMADMRERLQSYENQTEDEMRLLNTRDLSPEGRLACQLRIGEQRILQSTMTAVRNRLAPIRGVPTKSGGMQDPNADIIEMFDQVESIVSAPGKFFQKVLGRDK</sequence>
<feature type="region of interest" description="Disordered" evidence="5">
    <location>
        <begin position="47"/>
        <end position="75"/>
    </location>
</feature>
<dbReference type="PANTHER" id="PTHR13271:SF93">
    <property type="entry name" value="SET DOMAIN-CONTAINING PROTEIN"/>
    <property type="match status" value="1"/>
</dbReference>
<dbReference type="InterPro" id="IPR046341">
    <property type="entry name" value="SET_dom_sf"/>
</dbReference>
<name>A0A1Y1HT05_KLENI</name>
<evidence type="ECO:0000256" key="4">
    <source>
        <dbReference type="SAM" id="Coils"/>
    </source>
</evidence>
<dbReference type="InterPro" id="IPR001214">
    <property type="entry name" value="SET_dom"/>
</dbReference>
<evidence type="ECO:0000256" key="1">
    <source>
        <dbReference type="ARBA" id="ARBA00022603"/>
    </source>
</evidence>
<keyword evidence="2" id="KW-0808">Transferase</keyword>
<dbReference type="GO" id="GO:0016279">
    <property type="term" value="F:protein-lysine N-methyltransferase activity"/>
    <property type="evidence" value="ECO:0000318"/>
    <property type="project" value="GO_Central"/>
</dbReference>
<dbReference type="InterPro" id="IPR036464">
    <property type="entry name" value="Rubisco_LSMT_subst-bd_sf"/>
</dbReference>
<dbReference type="Proteomes" id="UP000054558">
    <property type="component" value="Unassembled WGS sequence"/>
</dbReference>
<evidence type="ECO:0000256" key="2">
    <source>
        <dbReference type="ARBA" id="ARBA00022679"/>
    </source>
</evidence>